<dbReference type="AlphaFoldDB" id="A0A944CPY4"/>
<dbReference type="PANTHER" id="PTHR35271">
    <property type="entry name" value="ABC TRANSPORTER, SUBSTRATE-BINDING LIPOPROTEIN-RELATED"/>
    <property type="match status" value="1"/>
</dbReference>
<gene>
    <name evidence="2" type="ORF">DYI25_19815</name>
</gene>
<evidence type="ECO:0000313" key="2">
    <source>
        <dbReference type="EMBL" id="MBS8266675.1"/>
    </source>
</evidence>
<evidence type="ECO:0000313" key="3">
    <source>
        <dbReference type="Proteomes" id="UP000761411"/>
    </source>
</evidence>
<dbReference type="CDD" id="cd06325">
    <property type="entry name" value="PBP1_ABC_unchar_transporter"/>
    <property type="match status" value="1"/>
</dbReference>
<dbReference type="Pfam" id="PF04392">
    <property type="entry name" value="ABC_sub_bind"/>
    <property type="match status" value="1"/>
</dbReference>
<evidence type="ECO:0000256" key="1">
    <source>
        <dbReference type="SAM" id="Phobius"/>
    </source>
</evidence>
<sequence length="334" mass="36765">MKTKWYFFFLTTVAVSAVIYAFLGGKGEEPVEVGVLMIGENRYEKFIGLEAGLKDLGYSGQEVHFTVKNAKDNEELIEKQIDQLLAIEPNLIVTLGGIETQRLKEKMDDKNIEIPVVFAGLAAPKELGLIQDYKSPGGLFTGINNYHASISGKRLEMLTSLVPAIERVHVIYDSKIDVSKLSLEETRIAAKTLGVEISPCDASSKECLDKLWKTVDDGEAILVLPSFRIESLTDEIVKLTNEKRIPAMGLYDLEAKKGLLASYGSSFYSQGYQASRFVSLIIQGNKPGDLPVELPDGIRFVINQQTKAALGVTYNQDLLHIADLIHPEVQGGGK</sequence>
<dbReference type="Gene3D" id="3.40.50.2300">
    <property type="match status" value="2"/>
</dbReference>
<keyword evidence="1" id="KW-1133">Transmembrane helix</keyword>
<dbReference type="InterPro" id="IPR007487">
    <property type="entry name" value="ABC_transpt-TYRBP-like"/>
</dbReference>
<keyword evidence="1" id="KW-0472">Membrane</keyword>
<dbReference type="RefSeq" id="WP_213372143.1">
    <property type="nucleotide sequence ID" value="NZ_QTKX01000003.1"/>
</dbReference>
<reference evidence="2 3" key="1">
    <citation type="journal article" date="2021" name="Microorganisms">
        <title>Bacterial Dimethylsulfoniopropionate Biosynthesis in the East China Sea.</title>
        <authorList>
            <person name="Liu J."/>
            <person name="Zhang Y."/>
            <person name="Liu J."/>
            <person name="Zhong H."/>
            <person name="Williams B.T."/>
            <person name="Zheng Y."/>
            <person name="Curson A.R.J."/>
            <person name="Sun C."/>
            <person name="Sun H."/>
            <person name="Song D."/>
            <person name="Wagner Mackenzie B."/>
            <person name="Bermejo Martinez A."/>
            <person name="Todd J.D."/>
            <person name="Zhang X.H."/>
        </authorList>
    </citation>
    <scope>NUCLEOTIDE SEQUENCE [LARGE SCALE GENOMIC DNA]</scope>
    <source>
        <strain evidence="2 3">ESS08</strain>
    </source>
</reference>
<organism evidence="2 3">
    <name type="scientific">Mesobacillus boroniphilus</name>
    <dbReference type="NCBI Taxonomy" id="308892"/>
    <lineage>
        <taxon>Bacteria</taxon>
        <taxon>Bacillati</taxon>
        <taxon>Bacillota</taxon>
        <taxon>Bacilli</taxon>
        <taxon>Bacillales</taxon>
        <taxon>Bacillaceae</taxon>
        <taxon>Mesobacillus</taxon>
    </lineage>
</organism>
<feature type="transmembrane region" description="Helical" evidence="1">
    <location>
        <begin position="6"/>
        <end position="23"/>
    </location>
</feature>
<protein>
    <recommendedName>
        <fullName evidence="4">ABC transport system substrate-binding protein</fullName>
    </recommendedName>
</protein>
<dbReference type="EMBL" id="QTKX01000003">
    <property type="protein sequence ID" value="MBS8266675.1"/>
    <property type="molecule type" value="Genomic_DNA"/>
</dbReference>
<keyword evidence="3" id="KW-1185">Reference proteome</keyword>
<keyword evidence="1" id="KW-0812">Transmembrane</keyword>
<dbReference type="Proteomes" id="UP000761411">
    <property type="component" value="Unassembled WGS sequence"/>
</dbReference>
<evidence type="ECO:0008006" key="4">
    <source>
        <dbReference type="Google" id="ProtNLM"/>
    </source>
</evidence>
<dbReference type="PANTHER" id="PTHR35271:SF1">
    <property type="entry name" value="ABC TRANSPORTER, SUBSTRATE-BINDING LIPOPROTEIN"/>
    <property type="match status" value="1"/>
</dbReference>
<accession>A0A944CPY4</accession>
<name>A0A944CPY4_9BACI</name>
<comment type="caution">
    <text evidence="2">The sequence shown here is derived from an EMBL/GenBank/DDBJ whole genome shotgun (WGS) entry which is preliminary data.</text>
</comment>
<proteinExistence type="predicted"/>